<evidence type="ECO:0000313" key="4">
    <source>
        <dbReference type="EMBL" id="CAB4764618.1"/>
    </source>
</evidence>
<protein>
    <submittedName>
        <fullName evidence="3">Unannotated protein</fullName>
    </submittedName>
</protein>
<dbReference type="PANTHER" id="PTHR34374">
    <property type="entry name" value="LARGE RIBOSOMAL RNA SUBUNIT ACCUMULATION PROTEIN YCED HOMOLOG 1, CHLOROPLASTIC"/>
    <property type="match status" value="1"/>
</dbReference>
<dbReference type="EMBL" id="CAEZWU010000153">
    <property type="protein sequence ID" value="CAB4674635.1"/>
    <property type="molecule type" value="Genomic_DNA"/>
</dbReference>
<evidence type="ECO:0000313" key="5">
    <source>
        <dbReference type="EMBL" id="CAB4806133.1"/>
    </source>
</evidence>
<sequence>MASPLLVNVAELLRRAGSVREINRQIEVDFFKFDDSRIIAGTQVDVALTLEALTDGIVVHGALGAQWSFECRRCLKALTGRAEVEVQELYQAVISDPDAYPITGEQLDLLEMARENVLLAVPLAPLCRADCPGLCPQCGADLQVDRCSCARPERDDRWAALDSLRIDES</sequence>
<dbReference type="Pfam" id="PF02620">
    <property type="entry name" value="YceD"/>
    <property type="match status" value="1"/>
</dbReference>
<accession>A0A6J6MPV2</accession>
<organism evidence="3">
    <name type="scientific">freshwater metagenome</name>
    <dbReference type="NCBI Taxonomy" id="449393"/>
    <lineage>
        <taxon>unclassified sequences</taxon>
        <taxon>metagenomes</taxon>
        <taxon>ecological metagenomes</taxon>
    </lineage>
</organism>
<proteinExistence type="predicted"/>
<evidence type="ECO:0000313" key="2">
    <source>
        <dbReference type="EMBL" id="CAB4608106.1"/>
    </source>
</evidence>
<dbReference type="AlphaFoldDB" id="A0A6J6MPV2"/>
<dbReference type="PANTHER" id="PTHR34374:SF1">
    <property type="entry name" value="LARGE RIBOSOMAL RNA SUBUNIT ACCUMULATION PROTEIN YCED HOMOLOG 1, CHLOROPLASTIC"/>
    <property type="match status" value="1"/>
</dbReference>
<reference evidence="3" key="1">
    <citation type="submission" date="2020-05" db="EMBL/GenBank/DDBJ databases">
        <authorList>
            <person name="Chiriac C."/>
            <person name="Salcher M."/>
            <person name="Ghai R."/>
            <person name="Kavagutti S V."/>
        </authorList>
    </citation>
    <scope>NUCLEOTIDE SEQUENCE</scope>
</reference>
<dbReference type="InterPro" id="IPR003772">
    <property type="entry name" value="YceD"/>
</dbReference>
<evidence type="ECO:0000313" key="3">
    <source>
        <dbReference type="EMBL" id="CAB4674635.1"/>
    </source>
</evidence>
<dbReference type="EMBL" id="CAEZSE010000021">
    <property type="protein sequence ID" value="CAB4530825.1"/>
    <property type="molecule type" value="Genomic_DNA"/>
</dbReference>
<dbReference type="EMBL" id="CAEZZK010000176">
    <property type="protein sequence ID" value="CAB4764618.1"/>
    <property type="molecule type" value="Genomic_DNA"/>
</dbReference>
<dbReference type="EMBL" id="CAFAAP010000116">
    <property type="protein sequence ID" value="CAB4806133.1"/>
    <property type="molecule type" value="Genomic_DNA"/>
</dbReference>
<name>A0A6J6MPV2_9ZZZZ</name>
<gene>
    <name evidence="1" type="ORF">UFOPK1353_00224</name>
    <name evidence="2" type="ORF">UFOPK1826_01097</name>
    <name evidence="3" type="ORF">UFOPK2292_00997</name>
    <name evidence="4" type="ORF">UFOPK2855_00901</name>
    <name evidence="5" type="ORF">UFOPK3026_00823</name>
</gene>
<evidence type="ECO:0000313" key="1">
    <source>
        <dbReference type="EMBL" id="CAB4530825.1"/>
    </source>
</evidence>
<dbReference type="EMBL" id="CAEZUN010000145">
    <property type="protein sequence ID" value="CAB4608106.1"/>
    <property type="molecule type" value="Genomic_DNA"/>
</dbReference>